<keyword evidence="2" id="KW-1185">Reference proteome</keyword>
<dbReference type="GeneID" id="76971861"/>
<accession>A0A345MSZ5</accession>
<protein>
    <submittedName>
        <fullName evidence="1">Uncharacterized protein</fullName>
    </submittedName>
</protein>
<dbReference type="RefSeq" id="YP_010097650.1">
    <property type="nucleotide sequence ID" value="NC_055760.1"/>
</dbReference>
<dbReference type="EMBL" id="MH616963">
    <property type="protein sequence ID" value="AXH74495.1"/>
    <property type="molecule type" value="Genomic_DNA"/>
</dbReference>
<evidence type="ECO:0000313" key="1">
    <source>
        <dbReference type="EMBL" id="AXH74495.1"/>
    </source>
</evidence>
<name>A0A345MSZ5_9CAUD</name>
<evidence type="ECO:0000313" key="2">
    <source>
        <dbReference type="Proteomes" id="UP000257554"/>
    </source>
</evidence>
<sequence length="225" mass="25941">MKKKQIILNVPDTNPPVDNTVVDFRNWKAGPNCNVKCEEKKIIIYGFELNQYIIKSRYTSPRTNIDVQQFARDHSTFKVSNLVKTLNDNNVDYITLSNIPNYGAGDTTYYYRGLMMTIGIRGNFAYNYDYWSSYDYPWDFGIPSGYLKNPNKGFRYAGFNVDGTYQVYNNPNNCYTANDDTQFDHVRILTCANGQYRITINGAVDGDGTKYIDCYDNPIILELIE</sequence>
<proteinExistence type="predicted"/>
<organism evidence="1 2">
    <name type="scientific">crAssphage sp. isolate ctbg_1</name>
    <dbReference type="NCBI Taxonomy" id="2989854"/>
    <lineage>
        <taxon>Viruses</taxon>
        <taxon>Duplodnaviria</taxon>
        <taxon>Heunggongvirae</taxon>
        <taxon>Uroviricota</taxon>
        <taxon>Caudoviricetes</taxon>
        <taxon>Crassvirales</taxon>
        <taxon>Intestiviridae</taxon>
        <taxon>Crudevirinae</taxon>
        <taxon>Whopevirus</taxon>
        <taxon>Whopevirus animalis</taxon>
    </lineage>
</organism>
<reference evidence="1 2" key="1">
    <citation type="submission" date="2018-07" db="EMBL/GenBank/DDBJ databases">
        <title>Uncovering a Universe of Circular DNA Viruses in Animal Metagenomes.</title>
        <authorList>
            <person name="Tisza M."/>
            <person name="Buck C."/>
            <person name="Pastrana D."/>
            <person name="Welch N."/>
            <person name="Peretti A."/>
        </authorList>
    </citation>
    <scope>NUCLEOTIDE SEQUENCE [LARGE SCALE GENOMIC DNA]</scope>
    <source>
        <strain evidence="1">Ctbg_1</strain>
    </source>
</reference>
<dbReference type="Proteomes" id="UP000257554">
    <property type="component" value="Segment"/>
</dbReference>